<dbReference type="Gene3D" id="3.40.50.300">
    <property type="entry name" value="P-loop containing nucleotide triphosphate hydrolases"/>
    <property type="match status" value="2"/>
</dbReference>
<dbReference type="SUPFAM" id="SSF52540">
    <property type="entry name" value="P-loop containing nucleoside triphosphate hydrolases"/>
    <property type="match status" value="1"/>
</dbReference>
<dbReference type="PANTHER" id="PTHR47961:SF6">
    <property type="entry name" value="DNA-DIRECTED DNA POLYMERASE"/>
    <property type="match status" value="1"/>
</dbReference>
<evidence type="ECO:0000313" key="7">
    <source>
        <dbReference type="EMBL" id="APL93393.1"/>
    </source>
</evidence>
<dbReference type="GO" id="GO:0016787">
    <property type="term" value="F:hydrolase activity"/>
    <property type="evidence" value="ECO:0007669"/>
    <property type="project" value="UniProtKB-KW"/>
</dbReference>
<keyword evidence="3 7" id="KW-0347">Helicase</keyword>
<evidence type="ECO:0000256" key="4">
    <source>
        <dbReference type="ARBA" id="ARBA00022840"/>
    </source>
</evidence>
<evidence type="ECO:0000259" key="5">
    <source>
        <dbReference type="PROSITE" id="PS51192"/>
    </source>
</evidence>
<sequence length="1106" mass="120550">MFDPVTIDLIRGAPPLGDLDFSELPQRFTNAFAEIVAARVRLRGATTVEQRGEAFIELLSEMRRLAAAQELLVATAPERADRASAAFVAGTAHQLCLMAETVVAEGEPCFSSINAIHADHDICATLLFLIADSQSDAAEMAKRLKRPDGDLSAEGRLVAAIADLANGRLREVITSEVDEDNFEFYDPPSDTTASGIAVEALLRRLHAGVIQLARELLVPPHEGVAADAIPESRRIFAQVRDLSVTPIEGVFEEDGPEVFSSFPGPLHIAKLLLAVSGDLAEAALCRVPAPNGIDPSAWWQVIRRAARKRPYLWRNHREALEKGYLAKGVSAAVSFPTGGGKSTLAELKIAAALLGGGQVVVLAPTLALVDQTAFTLGNAFKDYTVLGDLDDEITFSDVLELPEIIVTTPERCLVLQSIQPEAFAQVALVVFDECHLIHPRESDRSRRAIDAMLCILNLTSYAPGADLLLVSAMMQNAEEMAGWVAELTGRPCLPLDLAWKPTRQARGCVAYEAARITELNELLATEQLTATTKGVPKPLASRLDAAPFAFFCLRQTWATRKRDDYALMALLDEAVPFATGVSEKSGDWYMTPNGNIVAGTIAAAAAEDGLKTLTFVQSTIAAESTVRHFRSLLPKRRVVLTEEEQGWRKLVEEEMGGPQHCYLKLDASGQVDGSATSHHGQLLKPERMLHESLFKRRDGVDALFATSTLAQGMNLPSDVVLIAGDSRWDVSDDKFKQLDAHELLNAAGRAGRAGEGGQGFVLVVPSKIINIDDVDNTIHRHWMSLQSIFSQSDQCLQIDDPITGLLDRIHMHAHEGNEDYFLARLPVGESDAPDEPAKAMIRRSFAAYRKRQEGKAEWIESRIVAALARRDELAPKQDLNWLERVAASAGLPYEVVASLAALIEAGAFDGDSTDCMNRLFEWIEANPTWLMHLIRPNDIEGLFGKDYRAIAGNAAKAKVALPQIRPLLTAWMAGKPLCELERAIGTKEHLIKTCETARHFAVRLVPDLAFVAGLPARILAARAVAAGKEPVMPIVLQTLSGVVRKGCASAEQLANAVHLNSDSRPAARAQFLQIERHIPAGEPFETFDTVLERVRHAHLLAMFDEL</sequence>
<gene>
    <name evidence="7" type="ORF">SIDU_02010</name>
</gene>
<dbReference type="GO" id="GO:0005524">
    <property type="term" value="F:ATP binding"/>
    <property type="evidence" value="ECO:0007669"/>
    <property type="project" value="UniProtKB-KW"/>
</dbReference>
<dbReference type="PROSITE" id="PS51194">
    <property type="entry name" value="HELICASE_CTER"/>
    <property type="match status" value="1"/>
</dbReference>
<keyword evidence="1" id="KW-0547">Nucleotide-binding</keyword>
<dbReference type="PANTHER" id="PTHR47961">
    <property type="entry name" value="DNA POLYMERASE THETA, PUTATIVE (AFU_ORTHOLOGUE AFUA_1G05260)-RELATED"/>
    <property type="match status" value="1"/>
</dbReference>
<dbReference type="PROSITE" id="PS51192">
    <property type="entry name" value="HELICASE_ATP_BIND_1"/>
    <property type="match status" value="1"/>
</dbReference>
<dbReference type="GO" id="GO:0003676">
    <property type="term" value="F:nucleic acid binding"/>
    <property type="evidence" value="ECO:0007669"/>
    <property type="project" value="InterPro"/>
</dbReference>
<evidence type="ECO:0000259" key="6">
    <source>
        <dbReference type="PROSITE" id="PS51194"/>
    </source>
</evidence>
<dbReference type="InterPro" id="IPR001650">
    <property type="entry name" value="Helicase_C-like"/>
</dbReference>
<name>A0A1L5BKL2_SPHIB</name>
<feature type="domain" description="Helicase ATP-binding" evidence="5">
    <location>
        <begin position="322"/>
        <end position="492"/>
    </location>
</feature>
<evidence type="ECO:0000313" key="8">
    <source>
        <dbReference type="Proteomes" id="UP000004550"/>
    </source>
</evidence>
<dbReference type="SMART" id="SM00490">
    <property type="entry name" value="HELICc"/>
    <property type="match status" value="1"/>
</dbReference>
<feature type="domain" description="Helicase C-terminal" evidence="6">
    <location>
        <begin position="614"/>
        <end position="806"/>
    </location>
</feature>
<accession>A0A1L5BKL2</accession>
<dbReference type="SMART" id="SM00487">
    <property type="entry name" value="DEXDc"/>
    <property type="match status" value="1"/>
</dbReference>
<proteinExistence type="predicted"/>
<dbReference type="Pfam" id="PF00270">
    <property type="entry name" value="DEAD"/>
    <property type="match status" value="1"/>
</dbReference>
<reference evidence="7 8" key="1">
    <citation type="journal article" date="2012" name="J. Bacteriol.">
        <title>Genome sequence of Sphingobium indicum B90A, a hexachlorocyclohexane-degrading bacterium.</title>
        <authorList>
            <person name="Anand S."/>
            <person name="Sangwan N."/>
            <person name="Lata P."/>
            <person name="Kaur J."/>
            <person name="Dua A."/>
            <person name="Singh A.K."/>
            <person name="Verma M."/>
            <person name="Kaur J."/>
            <person name="Khurana J.P."/>
            <person name="Khurana P."/>
            <person name="Mathur S."/>
            <person name="Lal R."/>
        </authorList>
    </citation>
    <scope>NUCLEOTIDE SEQUENCE [LARGE SCALE GENOMIC DNA]</scope>
    <source>
        <strain evidence="8">DSM 16412 / CCM 7286 / MTCC 6364 / B90A</strain>
    </source>
</reference>
<dbReference type="InterPro" id="IPR027417">
    <property type="entry name" value="P-loop_NTPase"/>
</dbReference>
<dbReference type="InterPro" id="IPR050474">
    <property type="entry name" value="Hel308_SKI2-like"/>
</dbReference>
<protein>
    <submittedName>
        <fullName evidence="7">Helicase</fullName>
    </submittedName>
</protein>
<dbReference type="EMBL" id="CP013070">
    <property type="protein sequence ID" value="APL93393.1"/>
    <property type="molecule type" value="Genomic_DNA"/>
</dbReference>
<organism evidence="7 8">
    <name type="scientific">Sphingobium indicum (strain DSM 16412 / CCM 7286 / MTCC 6364 / B90A)</name>
    <dbReference type="NCBI Taxonomy" id="861109"/>
    <lineage>
        <taxon>Bacteria</taxon>
        <taxon>Pseudomonadati</taxon>
        <taxon>Pseudomonadota</taxon>
        <taxon>Alphaproteobacteria</taxon>
        <taxon>Sphingomonadales</taxon>
        <taxon>Sphingomonadaceae</taxon>
        <taxon>Sphingobium</taxon>
    </lineage>
</organism>
<dbReference type="KEGG" id="sinb:SIDU_02010"/>
<evidence type="ECO:0000256" key="2">
    <source>
        <dbReference type="ARBA" id="ARBA00022801"/>
    </source>
</evidence>
<evidence type="ECO:0000256" key="1">
    <source>
        <dbReference type="ARBA" id="ARBA00022741"/>
    </source>
</evidence>
<evidence type="ECO:0000256" key="3">
    <source>
        <dbReference type="ARBA" id="ARBA00022806"/>
    </source>
</evidence>
<dbReference type="Proteomes" id="UP000004550">
    <property type="component" value="Chromosome"/>
</dbReference>
<dbReference type="InterPro" id="IPR014001">
    <property type="entry name" value="Helicase_ATP-bd"/>
</dbReference>
<dbReference type="InterPro" id="IPR011545">
    <property type="entry name" value="DEAD/DEAH_box_helicase_dom"/>
</dbReference>
<dbReference type="GO" id="GO:0004386">
    <property type="term" value="F:helicase activity"/>
    <property type="evidence" value="ECO:0007669"/>
    <property type="project" value="UniProtKB-KW"/>
</dbReference>
<dbReference type="RefSeq" id="WP_007683849.1">
    <property type="nucleotide sequence ID" value="NZ_CP013070.1"/>
</dbReference>
<keyword evidence="4" id="KW-0067">ATP-binding</keyword>
<dbReference type="AlphaFoldDB" id="A0A1L5BKL2"/>
<dbReference type="Pfam" id="PF00271">
    <property type="entry name" value="Helicase_C"/>
    <property type="match status" value="1"/>
</dbReference>
<keyword evidence="2" id="KW-0378">Hydrolase</keyword>